<evidence type="ECO:0000313" key="3">
    <source>
        <dbReference type="Proteomes" id="UP000593601"/>
    </source>
</evidence>
<reference evidence="2 3" key="1">
    <citation type="submission" date="2020-10" db="EMBL/GenBank/DDBJ databases">
        <title>Blautia liquoris sp.nov., isolated from the mud in a fermentation cellar used for the production of Chinese strong-flavoured liquor.</title>
        <authorList>
            <person name="Lu L."/>
        </authorList>
    </citation>
    <scope>NUCLEOTIDE SEQUENCE [LARGE SCALE GENOMIC DNA]</scope>
    <source>
        <strain evidence="2 3">LZLJ-3</strain>
    </source>
</reference>
<dbReference type="PANTHER" id="PTHR47099">
    <property type="entry name" value="METHYLCOBAMIDE:COM METHYLTRANSFERASE MTBA"/>
    <property type="match status" value="1"/>
</dbReference>
<dbReference type="AlphaFoldDB" id="A0A7M2RDY8"/>
<dbReference type="RefSeq" id="WP_193734885.1">
    <property type="nucleotide sequence ID" value="NZ_CP063304.1"/>
</dbReference>
<dbReference type="PANTHER" id="PTHR47099:SF1">
    <property type="entry name" value="METHYLCOBAMIDE:COM METHYLTRANSFERASE MTBA"/>
    <property type="match status" value="1"/>
</dbReference>
<dbReference type="Proteomes" id="UP000593601">
    <property type="component" value="Chromosome"/>
</dbReference>
<organism evidence="2 3">
    <name type="scientific">Blautia liquoris</name>
    <dbReference type="NCBI Taxonomy" id="2779518"/>
    <lineage>
        <taxon>Bacteria</taxon>
        <taxon>Bacillati</taxon>
        <taxon>Bacillota</taxon>
        <taxon>Clostridia</taxon>
        <taxon>Lachnospirales</taxon>
        <taxon>Lachnospiraceae</taxon>
        <taxon>Blautia</taxon>
    </lineage>
</organism>
<keyword evidence="3" id="KW-1185">Reference proteome</keyword>
<proteinExistence type="predicted"/>
<dbReference type="InterPro" id="IPR000257">
    <property type="entry name" value="Uroporphyrinogen_deCOase"/>
</dbReference>
<sequence>MTSRERLLCVLHNETPDMVPVSPFIQEEYLSYYYNKKNTDRLFDAVALRKELDFDLVTRQYVNEIPYFLQRSFLNWDVDNHVDVIQGNYVRTITVKTPERTLKQVEGAPYQEKMLNGIHFSTMEYLIKDSDDFEVFKKYCPRREKKDVDHILKSGKIAKKEIQDLGISCPWSMGGVYNLASTYINVQDMMVDALTEEDYYDDYMSFFSDLVCLDHEIFIQSEYDCVGMQGNIANGGMMGSDYFEEYVLPYEKRAIDILRDGRKPCIYHNCGKAVSLYPAYKKLGITVWETISESPQGDNHLADAKKYFGKDLILFGNFDQIHFLKEKSPEEIEEKAYEVMAIGKEGGHYIFACSDYLETGTPVENVKALLRGARAASRY</sequence>
<evidence type="ECO:0000313" key="2">
    <source>
        <dbReference type="EMBL" id="QOV18523.1"/>
    </source>
</evidence>
<evidence type="ECO:0000259" key="1">
    <source>
        <dbReference type="Pfam" id="PF01208"/>
    </source>
</evidence>
<accession>A0A7M2RDY8</accession>
<dbReference type="GO" id="GO:0004853">
    <property type="term" value="F:uroporphyrinogen decarboxylase activity"/>
    <property type="evidence" value="ECO:0007669"/>
    <property type="project" value="InterPro"/>
</dbReference>
<dbReference type="EMBL" id="CP063304">
    <property type="protein sequence ID" value="QOV18523.1"/>
    <property type="molecule type" value="Genomic_DNA"/>
</dbReference>
<dbReference type="InterPro" id="IPR052024">
    <property type="entry name" value="Methanogen_methyltrans"/>
</dbReference>
<dbReference type="SUPFAM" id="SSF51726">
    <property type="entry name" value="UROD/MetE-like"/>
    <property type="match status" value="1"/>
</dbReference>
<dbReference type="Pfam" id="PF01208">
    <property type="entry name" value="URO-D"/>
    <property type="match status" value="1"/>
</dbReference>
<gene>
    <name evidence="2" type="ORF">INP51_10930</name>
</gene>
<protein>
    <recommendedName>
        <fullName evidence="1">Uroporphyrinogen decarboxylase (URO-D) domain-containing protein</fullName>
    </recommendedName>
</protein>
<dbReference type="InterPro" id="IPR038071">
    <property type="entry name" value="UROD/MetE-like_sf"/>
</dbReference>
<dbReference type="GO" id="GO:0006779">
    <property type="term" value="P:porphyrin-containing compound biosynthetic process"/>
    <property type="evidence" value="ECO:0007669"/>
    <property type="project" value="InterPro"/>
</dbReference>
<feature type="domain" description="Uroporphyrinogen decarboxylase (URO-D)" evidence="1">
    <location>
        <begin position="127"/>
        <end position="372"/>
    </location>
</feature>
<dbReference type="KEGG" id="bliq:INP51_10930"/>
<name>A0A7M2RDY8_9FIRM</name>
<dbReference type="Gene3D" id="3.20.20.210">
    <property type="match status" value="1"/>
</dbReference>